<dbReference type="SUPFAM" id="SSF53474">
    <property type="entry name" value="alpha/beta-Hydrolases"/>
    <property type="match status" value="1"/>
</dbReference>
<evidence type="ECO:0000313" key="1">
    <source>
        <dbReference type="EMBL" id="KAK7301770.1"/>
    </source>
</evidence>
<dbReference type="Proteomes" id="UP001359559">
    <property type="component" value="Unassembled WGS sequence"/>
</dbReference>
<name>A0AAN9JM36_CLITE</name>
<gene>
    <name evidence="1" type="ORF">RJT34_12645</name>
</gene>
<evidence type="ECO:0000313" key="2">
    <source>
        <dbReference type="Proteomes" id="UP001359559"/>
    </source>
</evidence>
<dbReference type="EMBL" id="JAYKXN010000003">
    <property type="protein sequence ID" value="KAK7301770.1"/>
    <property type="molecule type" value="Genomic_DNA"/>
</dbReference>
<comment type="caution">
    <text evidence="1">The sequence shown here is derived from an EMBL/GenBank/DDBJ whole genome shotgun (WGS) entry which is preliminary data.</text>
</comment>
<accession>A0AAN9JM36</accession>
<dbReference type="InterPro" id="IPR029058">
    <property type="entry name" value="AB_hydrolase_fold"/>
</dbReference>
<dbReference type="Gene3D" id="3.40.50.1820">
    <property type="entry name" value="alpha/beta hydrolase"/>
    <property type="match status" value="1"/>
</dbReference>
<reference evidence="1 2" key="1">
    <citation type="submission" date="2024-01" db="EMBL/GenBank/DDBJ databases">
        <title>The genomes of 5 underutilized Papilionoideae crops provide insights into root nodulation and disease resistance.</title>
        <authorList>
            <person name="Yuan L."/>
        </authorList>
    </citation>
    <scope>NUCLEOTIDE SEQUENCE [LARGE SCALE GENOMIC DNA]</scope>
    <source>
        <strain evidence="1">LY-2023</strain>
        <tissue evidence="1">Leaf</tissue>
    </source>
</reference>
<sequence length="88" mass="9723">MKHRESEGLFGFGCYWREVDDLHAIVPQFHDANCKVIEIVGRSKGANVSLLYASKYHDVKTIVDAALIATARALFTKGLGLENVCLSN</sequence>
<protein>
    <submittedName>
        <fullName evidence="1">Uncharacterized protein</fullName>
    </submittedName>
</protein>
<organism evidence="1 2">
    <name type="scientific">Clitoria ternatea</name>
    <name type="common">Butterfly pea</name>
    <dbReference type="NCBI Taxonomy" id="43366"/>
    <lineage>
        <taxon>Eukaryota</taxon>
        <taxon>Viridiplantae</taxon>
        <taxon>Streptophyta</taxon>
        <taxon>Embryophyta</taxon>
        <taxon>Tracheophyta</taxon>
        <taxon>Spermatophyta</taxon>
        <taxon>Magnoliopsida</taxon>
        <taxon>eudicotyledons</taxon>
        <taxon>Gunneridae</taxon>
        <taxon>Pentapetalae</taxon>
        <taxon>rosids</taxon>
        <taxon>fabids</taxon>
        <taxon>Fabales</taxon>
        <taxon>Fabaceae</taxon>
        <taxon>Papilionoideae</taxon>
        <taxon>50 kb inversion clade</taxon>
        <taxon>NPAAA clade</taxon>
        <taxon>indigoferoid/millettioid clade</taxon>
        <taxon>Phaseoleae</taxon>
        <taxon>Clitoria</taxon>
    </lineage>
</organism>
<proteinExistence type="predicted"/>
<keyword evidence="2" id="KW-1185">Reference proteome</keyword>
<dbReference type="AlphaFoldDB" id="A0AAN9JM36"/>